<dbReference type="PANTHER" id="PTHR40465">
    <property type="entry name" value="CHROMOSOME 1, WHOLE GENOME SHOTGUN SEQUENCE"/>
    <property type="match status" value="1"/>
</dbReference>
<reference evidence="3" key="1">
    <citation type="journal article" date="2019" name="Environ. Microbiol.">
        <title>Fungal ecological strategies reflected in gene transcription - a case study of two litter decomposers.</title>
        <authorList>
            <person name="Barbi F."/>
            <person name="Kohler A."/>
            <person name="Barry K."/>
            <person name="Baskaran P."/>
            <person name="Daum C."/>
            <person name="Fauchery L."/>
            <person name="Ihrmark K."/>
            <person name="Kuo A."/>
            <person name="LaButti K."/>
            <person name="Lipzen A."/>
            <person name="Morin E."/>
            <person name="Grigoriev I.V."/>
            <person name="Henrissat B."/>
            <person name="Lindahl B."/>
            <person name="Martin F."/>
        </authorList>
    </citation>
    <scope>NUCLEOTIDE SEQUENCE</scope>
    <source>
        <strain evidence="3">JB14</strain>
    </source>
</reference>
<keyword evidence="1" id="KW-0472">Membrane</keyword>
<feature type="transmembrane region" description="Helical" evidence="1">
    <location>
        <begin position="241"/>
        <end position="264"/>
    </location>
</feature>
<feature type="transmembrane region" description="Helical" evidence="1">
    <location>
        <begin position="74"/>
        <end position="95"/>
    </location>
</feature>
<evidence type="ECO:0000313" key="4">
    <source>
        <dbReference type="Proteomes" id="UP000799118"/>
    </source>
</evidence>
<dbReference type="Proteomes" id="UP000799118">
    <property type="component" value="Unassembled WGS sequence"/>
</dbReference>
<dbReference type="PANTHER" id="PTHR40465:SF1">
    <property type="entry name" value="DUF6534 DOMAIN-CONTAINING PROTEIN"/>
    <property type="match status" value="1"/>
</dbReference>
<evidence type="ECO:0000256" key="1">
    <source>
        <dbReference type="SAM" id="Phobius"/>
    </source>
</evidence>
<evidence type="ECO:0000313" key="3">
    <source>
        <dbReference type="EMBL" id="KAE9395186.1"/>
    </source>
</evidence>
<feature type="domain" description="DUF6534" evidence="2">
    <location>
        <begin position="195"/>
        <end position="280"/>
    </location>
</feature>
<dbReference type="AlphaFoldDB" id="A0A6A4HBK5"/>
<organism evidence="3 4">
    <name type="scientific">Gymnopus androsaceus JB14</name>
    <dbReference type="NCBI Taxonomy" id="1447944"/>
    <lineage>
        <taxon>Eukaryota</taxon>
        <taxon>Fungi</taxon>
        <taxon>Dikarya</taxon>
        <taxon>Basidiomycota</taxon>
        <taxon>Agaricomycotina</taxon>
        <taxon>Agaricomycetes</taxon>
        <taxon>Agaricomycetidae</taxon>
        <taxon>Agaricales</taxon>
        <taxon>Marasmiineae</taxon>
        <taxon>Omphalotaceae</taxon>
        <taxon>Gymnopus</taxon>
    </lineage>
</organism>
<evidence type="ECO:0000259" key="2">
    <source>
        <dbReference type="Pfam" id="PF20152"/>
    </source>
</evidence>
<protein>
    <recommendedName>
        <fullName evidence="2">DUF6534 domain-containing protein</fullName>
    </recommendedName>
</protein>
<feature type="transmembrane region" description="Helical" evidence="1">
    <location>
        <begin position="36"/>
        <end position="62"/>
    </location>
</feature>
<name>A0A6A4HBK5_9AGAR</name>
<keyword evidence="4" id="KW-1185">Reference proteome</keyword>
<keyword evidence="1" id="KW-0812">Transmembrane</keyword>
<keyword evidence="1" id="KW-1133">Transmembrane helix</keyword>
<dbReference type="InterPro" id="IPR045339">
    <property type="entry name" value="DUF6534"/>
</dbReference>
<dbReference type="EMBL" id="ML769536">
    <property type="protein sequence ID" value="KAE9395186.1"/>
    <property type="molecule type" value="Genomic_DNA"/>
</dbReference>
<feature type="transmembrane region" description="Helical" evidence="1">
    <location>
        <begin position="187"/>
        <end position="209"/>
    </location>
</feature>
<dbReference type="OrthoDB" id="3265526at2759"/>
<feature type="transmembrane region" description="Helical" evidence="1">
    <location>
        <begin position="145"/>
        <end position="167"/>
    </location>
</feature>
<accession>A0A6A4HBK5</accession>
<sequence length="280" mass="31045">MRYIGVPSGLHLLGSGLTHLLSPSFSFTMESTTSKIFTPLFIGTLLNILLLGVTSMQALYYFQTYKRDPIWFRLLVSYLTLAELVNTICDIAIVYEPLILRYGSPVPFTPKFLPADAVITALISTPVQLFMAWRIKKITKSTLLCALTTFASLCSLAGGVWLSISSITDSPFNQSQSSQGPDRTPVIIWLAFSGATDLLIIFIVAGSLMKKRKRYHDASNDPALDSTFNRVIMRNIQTGSVTAFAVLTELVVFLTINGVPYFFIWDLILSKLYTNSLLTS</sequence>
<feature type="transmembrane region" description="Helical" evidence="1">
    <location>
        <begin position="115"/>
        <end position="133"/>
    </location>
</feature>
<gene>
    <name evidence="3" type="ORF">BT96DRAFT_159463</name>
</gene>
<proteinExistence type="predicted"/>
<dbReference type="Pfam" id="PF20152">
    <property type="entry name" value="DUF6534"/>
    <property type="match status" value="1"/>
</dbReference>